<name>A0A9X1JVH0_9FLAO</name>
<dbReference type="Proteomes" id="UP001138686">
    <property type="component" value="Unassembled WGS sequence"/>
</dbReference>
<comment type="caution">
    <text evidence="1">The sequence shown here is derived from an EMBL/GenBank/DDBJ whole genome shotgun (WGS) entry which is preliminary data.</text>
</comment>
<protein>
    <submittedName>
        <fullName evidence="1">Uncharacterized protein</fullName>
    </submittedName>
</protein>
<organism evidence="1 2">
    <name type="scientific">Halomarinibacterium sedimenti</name>
    <dbReference type="NCBI Taxonomy" id="2857106"/>
    <lineage>
        <taxon>Bacteria</taxon>
        <taxon>Pseudomonadati</taxon>
        <taxon>Bacteroidota</taxon>
        <taxon>Flavobacteriia</taxon>
        <taxon>Flavobacteriales</taxon>
        <taxon>Flavobacteriaceae</taxon>
        <taxon>Halomarinibacterium</taxon>
    </lineage>
</organism>
<evidence type="ECO:0000313" key="2">
    <source>
        <dbReference type="Proteomes" id="UP001138686"/>
    </source>
</evidence>
<gene>
    <name evidence="1" type="ORF">KXJ69_06400</name>
</gene>
<sequence>MVSITHIVNPVKVPESSDLFRAQPITFDSMRRAKDFVGNAMEINLISTQYNEDCEIIPDYFYKTPNLNRSVLDVGSFQENKKLPFLQDIFTKAVAWKPDADYIIYTNVDIALYPDFYKKVITLIEKGYDGICINRNTLPEEACQGATLESLYTIKGLKHEGIDCFIIKRDLLPKFDLEHSIIGTGPVGLVIANNLLHLATKFIWIREGRYTFHIGDDKSWLLDDVTERSQLYFSFVQFRKILINLLGKEKDSLKEIILNESLKMANSFLENKAFVPGFQYRKMLQLYSDGDFAGISKLNAIKERKKTPIANRLKTIFKNYTKWTK</sequence>
<dbReference type="EMBL" id="JAHWDP010000002">
    <property type="protein sequence ID" value="MBW2937730.1"/>
    <property type="molecule type" value="Genomic_DNA"/>
</dbReference>
<evidence type="ECO:0000313" key="1">
    <source>
        <dbReference type="EMBL" id="MBW2937730.1"/>
    </source>
</evidence>
<dbReference type="AlphaFoldDB" id="A0A9X1JVH0"/>
<reference evidence="1" key="1">
    <citation type="submission" date="2021-07" db="EMBL/GenBank/DDBJ databases">
        <title>Aureisphaera sp. CAU 1614 isolated from sea sediment.</title>
        <authorList>
            <person name="Kim W."/>
        </authorList>
    </citation>
    <scope>NUCLEOTIDE SEQUENCE</scope>
    <source>
        <strain evidence="1">CAU 1614</strain>
    </source>
</reference>
<dbReference type="RefSeq" id="WP_219052144.1">
    <property type="nucleotide sequence ID" value="NZ_JAHWDP010000002.1"/>
</dbReference>
<proteinExistence type="predicted"/>
<accession>A0A9X1JVH0</accession>
<keyword evidence="2" id="KW-1185">Reference proteome</keyword>